<reference evidence="1 2" key="1">
    <citation type="submission" date="2020-09" db="EMBL/GenBank/DDBJ databases">
        <authorList>
            <person name="Jameson E."/>
        </authorList>
    </citation>
    <scope>NUCLEOTIDE SEQUENCE [LARGE SCALE GENOMIC DNA]</scope>
</reference>
<gene>
    <name evidence="1" type="ORF">LLCLJKAH_00166</name>
</gene>
<dbReference type="Proteomes" id="UP000596247">
    <property type="component" value="Chromosome"/>
</dbReference>
<organism evidence="1 2">
    <name type="scientific">Klebsiella phage vB_KvM-Eowyn</name>
    <dbReference type="NCBI Taxonomy" id="2762819"/>
    <lineage>
        <taxon>Viruses</taxon>
        <taxon>Duplodnaviria</taxon>
        <taxon>Heunggongvirae</taxon>
        <taxon>Uroviricota</taxon>
        <taxon>Caudoviricetes</taxon>
        <taxon>Chimalliviridae</taxon>
        <taxon>Eowynvirus</taxon>
        <taxon>Eowynvirus eowyn</taxon>
    </lineage>
</organism>
<protein>
    <submittedName>
        <fullName evidence="1">Virion structural protein</fullName>
    </submittedName>
</protein>
<accession>A0A7R8R5H0</accession>
<dbReference type="EMBL" id="LR881104">
    <property type="protein sequence ID" value="CAD5236155.1"/>
    <property type="molecule type" value="Genomic_DNA"/>
</dbReference>
<evidence type="ECO:0000313" key="2">
    <source>
        <dbReference type="Proteomes" id="UP000596247"/>
    </source>
</evidence>
<evidence type="ECO:0000313" key="1">
    <source>
        <dbReference type="EMBL" id="CAD5236155.1"/>
    </source>
</evidence>
<proteinExistence type="predicted"/>
<name>A0A7R8R5H0_9CAUD</name>
<keyword evidence="2" id="KW-1185">Reference proteome</keyword>
<sequence>MYSAHCFVGMKGLIDNTYGAVATLGELSRKSKTYSRDMGIYGSDTYPDAILLCFRSVETITESSGSTVTNNIVMPTGYQTPLLHAAQWFYTQCINLVFTSDATACAQVFNSEFSTIFNIEDIGAMVVDAHGRYLPQYITLSLVSDTDGSSVKMWFANSAFENQYSFFEIGITIPTDSVDLMHQSAETFIPLIASIDTMDMVNKANQTYGGTAYTHLVARDYIWYDSTDSTQHTKVTFLVTIWGEAGNNDDAIRDAIKNYILSNTSYSESIWRVHFPDLFIPTEFYIVPLWNNIAIEFQTVLSGVYGSGVQIPGLLTTAQSAMYGYSPTWIAQGCSIHASPYKSVMFLAIGSQENRLAETTLTAQYPDYLAVSTTSADFDRMSTNTQGFCILLNSLLYAAESMTPTSDVPQGMLRVVRGGITYVSATYNDADYLVLTKAFFNS</sequence>